<dbReference type="InterPro" id="IPR035669">
    <property type="entry name" value="SGNH_plant_lipase-like"/>
</dbReference>
<dbReference type="PANTHER" id="PTHR22835">
    <property type="entry name" value="ZINC FINGER FYVE DOMAIN CONTAINING PROTEIN"/>
    <property type="match status" value="1"/>
</dbReference>
<keyword evidence="2 5" id="KW-0732">Signal</keyword>
<organism evidence="6 7">
    <name type="scientific">Cucumis sativus</name>
    <name type="common">Cucumber</name>
    <dbReference type="NCBI Taxonomy" id="3659"/>
    <lineage>
        <taxon>Eukaryota</taxon>
        <taxon>Viridiplantae</taxon>
        <taxon>Streptophyta</taxon>
        <taxon>Embryophyta</taxon>
        <taxon>Tracheophyta</taxon>
        <taxon>Spermatophyta</taxon>
        <taxon>Magnoliopsida</taxon>
        <taxon>eudicotyledons</taxon>
        <taxon>Gunneridae</taxon>
        <taxon>Pentapetalae</taxon>
        <taxon>rosids</taxon>
        <taxon>fabids</taxon>
        <taxon>Cucurbitales</taxon>
        <taxon>Cucurbitaceae</taxon>
        <taxon>Benincaseae</taxon>
        <taxon>Cucumis</taxon>
    </lineage>
</organism>
<reference evidence="6 7" key="2">
    <citation type="journal article" date="2009" name="PLoS ONE">
        <title>An integrated genetic and cytogenetic map of the cucumber genome.</title>
        <authorList>
            <person name="Ren Y."/>
            <person name="Zhang Z."/>
            <person name="Liu J."/>
            <person name="Staub J.E."/>
            <person name="Han Y."/>
            <person name="Cheng Z."/>
            <person name="Li X."/>
            <person name="Lu J."/>
            <person name="Miao H."/>
            <person name="Kang H."/>
            <person name="Xie B."/>
            <person name="Gu X."/>
            <person name="Wang X."/>
            <person name="Du Y."/>
            <person name="Jin W."/>
            <person name="Huang S."/>
        </authorList>
    </citation>
    <scope>NUCLEOTIDE SEQUENCE [LARGE SCALE GENOMIC DNA]</scope>
    <source>
        <strain evidence="7">cv. 9930</strain>
    </source>
</reference>
<accession>A0A0A0KTW4</accession>
<dbReference type="Proteomes" id="UP000029981">
    <property type="component" value="Chromosome 5"/>
</dbReference>
<keyword evidence="7" id="KW-1185">Reference proteome</keyword>
<dbReference type="Gene3D" id="3.40.50.1110">
    <property type="entry name" value="SGNH hydrolase"/>
    <property type="match status" value="1"/>
</dbReference>
<evidence type="ECO:0000256" key="1">
    <source>
        <dbReference type="ARBA" id="ARBA00008668"/>
    </source>
</evidence>
<sequence>MNSLKLRHLWALLILGLVGRTVTLFGDAARTCGFPAIYNFGDSNSDTGGISAALNAIQPPNGETFFGHPSGRACDGRLIIDFIAEKLKLPYLSAYLDSLGTSFRHGANFATGGSSIRPGGYSPFHLGIQVSQFIQFKSRTTDLYNRLRSRIRTSIPIEHIARPQEFSKALYTFDIGQNDLAYGYQHSSEEQVRASIPDILDAFCEAVQQLYKEGARYFWVHNTGPIGCLPYSILYNKSPENRDSNGCVKSQNTVSREFNRQLKSQLLKLGKKLPFARIIHVDVYSVKYLLITKAKTQGFVKNPVKFCCGSYYGYHIDCGKREVVNGTVYGNPCEDPSRHISWDGIHYSEAANLWIANHILNGSFSDPPLPVDKACQAPRNA</sequence>
<reference evidence="6 7" key="4">
    <citation type="journal article" date="2011" name="BMC Genomics">
        <title>RNA-Seq improves annotation of protein-coding genes in the cucumber genome.</title>
        <authorList>
            <person name="Li Z."/>
            <person name="Zhang Z."/>
            <person name="Yan P."/>
            <person name="Huang S."/>
            <person name="Fei Z."/>
            <person name="Lin K."/>
        </authorList>
    </citation>
    <scope>NUCLEOTIDE SEQUENCE [LARGE SCALE GENOMIC DNA]</scope>
    <source>
        <strain evidence="7">cv. 9930</strain>
    </source>
</reference>
<gene>
    <name evidence="6" type="ORF">Csa_5G630770</name>
</gene>
<dbReference type="AlphaFoldDB" id="A0A0A0KTW4"/>
<feature type="signal peptide" evidence="5">
    <location>
        <begin position="1"/>
        <end position="23"/>
    </location>
</feature>
<evidence type="ECO:0000313" key="6">
    <source>
        <dbReference type="EMBL" id="KGN52374.1"/>
    </source>
</evidence>
<dbReference type="Pfam" id="PF00657">
    <property type="entry name" value="Lipase_GDSL"/>
    <property type="match status" value="1"/>
</dbReference>
<dbReference type="GO" id="GO:0016788">
    <property type="term" value="F:hydrolase activity, acting on ester bonds"/>
    <property type="evidence" value="ECO:0007669"/>
    <property type="project" value="InterPro"/>
</dbReference>
<keyword evidence="3" id="KW-0378">Hydrolase</keyword>
<reference evidence="6 7" key="3">
    <citation type="journal article" date="2010" name="BMC Genomics">
        <title>Transcriptome sequencing and comparative analysis of cucumber flowers with different sex types.</title>
        <authorList>
            <person name="Guo S."/>
            <person name="Zheng Y."/>
            <person name="Joung J.G."/>
            <person name="Liu S."/>
            <person name="Zhang Z."/>
            <person name="Crasta O.R."/>
            <person name="Sobral B.W."/>
            <person name="Xu Y."/>
            <person name="Huang S."/>
            <person name="Fei Z."/>
        </authorList>
    </citation>
    <scope>NUCLEOTIDE SEQUENCE [LARGE SCALE GENOMIC DNA]</scope>
    <source>
        <strain evidence="7">cv. 9930</strain>
    </source>
</reference>
<dbReference type="InterPro" id="IPR001087">
    <property type="entry name" value="GDSL"/>
</dbReference>
<name>A0A0A0KTW4_CUCSA</name>
<comment type="similarity">
    <text evidence="1">Belongs to the 'GDSL' lipolytic enzyme family.</text>
</comment>
<evidence type="ECO:0000256" key="4">
    <source>
        <dbReference type="ARBA" id="ARBA00023180"/>
    </source>
</evidence>
<evidence type="ECO:0000256" key="2">
    <source>
        <dbReference type="ARBA" id="ARBA00022729"/>
    </source>
</evidence>
<dbReference type="OMA" id="MNFCCGS"/>
<dbReference type="SUPFAM" id="SSF52266">
    <property type="entry name" value="SGNH hydrolase"/>
    <property type="match status" value="1"/>
</dbReference>
<dbReference type="eggNOG" id="ENOG502QQSM">
    <property type="taxonomic scope" value="Eukaryota"/>
</dbReference>
<reference evidence="6 7" key="1">
    <citation type="journal article" date="2009" name="Nat. Genet.">
        <title>The genome of the cucumber, Cucumis sativus L.</title>
        <authorList>
            <person name="Huang S."/>
            <person name="Li R."/>
            <person name="Zhang Z."/>
            <person name="Li L."/>
            <person name="Gu X."/>
            <person name="Fan W."/>
            <person name="Lucas W.J."/>
            <person name="Wang X."/>
            <person name="Xie B."/>
            <person name="Ni P."/>
            <person name="Ren Y."/>
            <person name="Zhu H."/>
            <person name="Li J."/>
            <person name="Lin K."/>
            <person name="Jin W."/>
            <person name="Fei Z."/>
            <person name="Li G."/>
            <person name="Staub J."/>
            <person name="Kilian A."/>
            <person name="van der Vossen E.A."/>
            <person name="Wu Y."/>
            <person name="Guo J."/>
            <person name="He J."/>
            <person name="Jia Z."/>
            <person name="Ren Y."/>
            <person name="Tian G."/>
            <person name="Lu Y."/>
            <person name="Ruan J."/>
            <person name="Qian W."/>
            <person name="Wang M."/>
            <person name="Huang Q."/>
            <person name="Li B."/>
            <person name="Xuan Z."/>
            <person name="Cao J."/>
            <person name="Asan"/>
            <person name="Wu Z."/>
            <person name="Zhang J."/>
            <person name="Cai Q."/>
            <person name="Bai Y."/>
            <person name="Zhao B."/>
            <person name="Han Y."/>
            <person name="Li Y."/>
            <person name="Li X."/>
            <person name="Wang S."/>
            <person name="Shi Q."/>
            <person name="Liu S."/>
            <person name="Cho W.K."/>
            <person name="Kim J.Y."/>
            <person name="Xu Y."/>
            <person name="Heller-Uszynska K."/>
            <person name="Miao H."/>
            <person name="Cheng Z."/>
            <person name="Zhang S."/>
            <person name="Wu J."/>
            <person name="Yang Y."/>
            <person name="Kang H."/>
            <person name="Li M."/>
            <person name="Liang H."/>
            <person name="Ren X."/>
            <person name="Shi Z."/>
            <person name="Wen M."/>
            <person name="Jian M."/>
            <person name="Yang H."/>
            <person name="Zhang G."/>
            <person name="Yang Z."/>
            <person name="Chen R."/>
            <person name="Liu S."/>
            <person name="Li J."/>
            <person name="Ma L."/>
            <person name="Liu H."/>
            <person name="Zhou Y."/>
            <person name="Zhao J."/>
            <person name="Fang X."/>
            <person name="Li G."/>
            <person name="Fang L."/>
            <person name="Li Y."/>
            <person name="Liu D."/>
            <person name="Zheng H."/>
            <person name="Zhang Y."/>
            <person name="Qin N."/>
            <person name="Li Z."/>
            <person name="Yang G."/>
            <person name="Yang S."/>
            <person name="Bolund L."/>
            <person name="Kristiansen K."/>
            <person name="Zheng H."/>
            <person name="Li S."/>
            <person name="Zhang X."/>
            <person name="Yang H."/>
            <person name="Wang J."/>
            <person name="Sun R."/>
            <person name="Zhang B."/>
            <person name="Jiang S."/>
            <person name="Wang J."/>
            <person name="Du Y."/>
            <person name="Li S."/>
        </authorList>
    </citation>
    <scope>NUCLEOTIDE SEQUENCE [LARGE SCALE GENOMIC DNA]</scope>
    <source>
        <strain evidence="7">cv. 9930</strain>
    </source>
</reference>
<dbReference type="OrthoDB" id="1600564at2759"/>
<feature type="chain" id="PRO_5001965545" evidence="5">
    <location>
        <begin position="24"/>
        <end position="381"/>
    </location>
</feature>
<proteinExistence type="inferred from homology"/>
<dbReference type="KEGG" id="csv:101210845"/>
<dbReference type="CDD" id="cd01837">
    <property type="entry name" value="SGNH_plant_lipase_like"/>
    <property type="match status" value="1"/>
</dbReference>
<dbReference type="EMBL" id="CM002926">
    <property type="protein sequence ID" value="KGN52374.1"/>
    <property type="molecule type" value="Genomic_DNA"/>
</dbReference>
<evidence type="ECO:0000256" key="3">
    <source>
        <dbReference type="ARBA" id="ARBA00022801"/>
    </source>
</evidence>
<evidence type="ECO:0000256" key="5">
    <source>
        <dbReference type="SAM" id="SignalP"/>
    </source>
</evidence>
<evidence type="ECO:0000313" key="7">
    <source>
        <dbReference type="Proteomes" id="UP000029981"/>
    </source>
</evidence>
<dbReference type="PANTHER" id="PTHR22835:SF555">
    <property type="entry name" value="GDSL-LIKE LIPASE_ACYLHYDROLASE"/>
    <property type="match status" value="1"/>
</dbReference>
<dbReference type="Gramene" id="KGN52374">
    <property type="protein sequence ID" value="KGN52374"/>
    <property type="gene ID" value="Csa_5G630770"/>
</dbReference>
<keyword evidence="4" id="KW-0325">Glycoprotein</keyword>
<protein>
    <submittedName>
        <fullName evidence="6">Uncharacterized protein</fullName>
    </submittedName>
</protein>
<dbReference type="InterPro" id="IPR036514">
    <property type="entry name" value="SGNH_hydro_sf"/>
</dbReference>